<evidence type="ECO:0000313" key="5">
    <source>
        <dbReference type="EMBL" id="RKD34245.1"/>
    </source>
</evidence>
<dbReference type="Pfam" id="PF01638">
    <property type="entry name" value="HxlR"/>
    <property type="match status" value="1"/>
</dbReference>
<evidence type="ECO:0000256" key="2">
    <source>
        <dbReference type="ARBA" id="ARBA00023125"/>
    </source>
</evidence>
<accession>A0A419T9V7</accession>
<feature type="domain" description="HTH hxlR-type" evidence="4">
    <location>
        <begin position="23"/>
        <end position="121"/>
    </location>
</feature>
<dbReference type="InterPro" id="IPR036388">
    <property type="entry name" value="WH-like_DNA-bd_sf"/>
</dbReference>
<evidence type="ECO:0000256" key="3">
    <source>
        <dbReference type="ARBA" id="ARBA00023163"/>
    </source>
</evidence>
<proteinExistence type="predicted"/>
<dbReference type="EMBL" id="MCIA01000002">
    <property type="protein sequence ID" value="RKD34245.1"/>
    <property type="molecule type" value="Genomic_DNA"/>
</dbReference>
<dbReference type="PROSITE" id="PS51118">
    <property type="entry name" value="HTH_HXLR"/>
    <property type="match status" value="1"/>
</dbReference>
<dbReference type="InterPro" id="IPR002577">
    <property type="entry name" value="HTH_HxlR"/>
</dbReference>
<reference evidence="5 6" key="1">
    <citation type="submission" date="2016-08" db="EMBL/GenBank/DDBJ databases">
        <title>A new outlook on sporulation: Clostridium algidixylanolyticum.</title>
        <authorList>
            <person name="Poppleton D.I."/>
            <person name="Gribaldo S."/>
        </authorList>
    </citation>
    <scope>NUCLEOTIDE SEQUENCE [LARGE SCALE GENOMIC DNA]</scope>
    <source>
        <strain evidence="5 6">SPL73</strain>
    </source>
</reference>
<keyword evidence="2" id="KW-0238">DNA-binding</keyword>
<name>A0A419T9V7_9FIRM</name>
<sequence>MANNNELEQYLKLIKELDSDNNCPVRSALEMIGGKWKLRILAQLLRKEVVRFNELKRDLSGITNTMLSNSLRELENDCLITRKQYNEMPVRVEYNITDRGKNLLPTIYELNIWWDDFITSS</sequence>
<evidence type="ECO:0000256" key="1">
    <source>
        <dbReference type="ARBA" id="ARBA00023015"/>
    </source>
</evidence>
<dbReference type="AlphaFoldDB" id="A0A419T9V7"/>
<evidence type="ECO:0000313" key="6">
    <source>
        <dbReference type="Proteomes" id="UP000284277"/>
    </source>
</evidence>
<gene>
    <name evidence="5" type="ORF">BET01_12260</name>
</gene>
<keyword evidence="6" id="KW-1185">Reference proteome</keyword>
<dbReference type="PANTHER" id="PTHR33204">
    <property type="entry name" value="TRANSCRIPTIONAL REGULATOR, MARR FAMILY"/>
    <property type="match status" value="1"/>
</dbReference>
<keyword evidence="3" id="KW-0804">Transcription</keyword>
<dbReference type="SUPFAM" id="SSF46785">
    <property type="entry name" value="Winged helix' DNA-binding domain"/>
    <property type="match status" value="1"/>
</dbReference>
<dbReference type="GO" id="GO:0003677">
    <property type="term" value="F:DNA binding"/>
    <property type="evidence" value="ECO:0007669"/>
    <property type="project" value="UniProtKB-KW"/>
</dbReference>
<dbReference type="RefSeq" id="WP_166428717.1">
    <property type="nucleotide sequence ID" value="NZ_MCIA01000002.1"/>
</dbReference>
<dbReference type="Proteomes" id="UP000284277">
    <property type="component" value="Unassembled WGS sequence"/>
</dbReference>
<dbReference type="PANTHER" id="PTHR33204:SF29">
    <property type="entry name" value="TRANSCRIPTIONAL REGULATOR"/>
    <property type="match status" value="1"/>
</dbReference>
<protein>
    <submittedName>
        <fullName evidence="5">HxlR family transcriptional regulator</fullName>
    </submittedName>
</protein>
<dbReference type="Gene3D" id="1.10.10.10">
    <property type="entry name" value="Winged helix-like DNA-binding domain superfamily/Winged helix DNA-binding domain"/>
    <property type="match status" value="1"/>
</dbReference>
<keyword evidence="1" id="KW-0805">Transcription regulation</keyword>
<evidence type="ECO:0000259" key="4">
    <source>
        <dbReference type="PROSITE" id="PS51118"/>
    </source>
</evidence>
<dbReference type="InterPro" id="IPR036390">
    <property type="entry name" value="WH_DNA-bd_sf"/>
</dbReference>
<comment type="caution">
    <text evidence="5">The sequence shown here is derived from an EMBL/GenBank/DDBJ whole genome shotgun (WGS) entry which is preliminary data.</text>
</comment>
<organism evidence="5 6">
    <name type="scientific">Lacrimispora algidixylanolytica</name>
    <dbReference type="NCBI Taxonomy" id="94868"/>
    <lineage>
        <taxon>Bacteria</taxon>
        <taxon>Bacillati</taxon>
        <taxon>Bacillota</taxon>
        <taxon>Clostridia</taxon>
        <taxon>Lachnospirales</taxon>
        <taxon>Lachnospiraceae</taxon>
        <taxon>Lacrimispora</taxon>
    </lineage>
</organism>